<accession>I4YQV1</accession>
<dbReference type="STRING" id="864069.MicloDRAFT_00028920"/>
<dbReference type="Proteomes" id="UP000003947">
    <property type="component" value="Unassembled WGS sequence"/>
</dbReference>
<sequence length="72" mass="7987">MRLGRQRLETGLWSTDVGQTETDHAGCHPAARGLTNCLPSLAAGREGEIEKQEGFWQVLGRRWSLPARIASR</sequence>
<dbReference type="EMBL" id="JH660645">
    <property type="protein sequence ID" value="EIM26343.1"/>
    <property type="molecule type" value="Genomic_DNA"/>
</dbReference>
<reference evidence="1 2" key="1">
    <citation type="submission" date="2012-02" db="EMBL/GenBank/DDBJ databases">
        <title>Improved High-Quality Draft sequence of Microvirga sp. WSM3557.</title>
        <authorList>
            <consortium name="US DOE Joint Genome Institute"/>
            <person name="Lucas S."/>
            <person name="Han J."/>
            <person name="Lapidus A."/>
            <person name="Cheng J.-F."/>
            <person name="Goodwin L."/>
            <person name="Pitluck S."/>
            <person name="Peters L."/>
            <person name="Zhang X."/>
            <person name="Detter J.C."/>
            <person name="Han C."/>
            <person name="Tapia R."/>
            <person name="Land M."/>
            <person name="Hauser L."/>
            <person name="Kyrpides N."/>
            <person name="Ivanova N."/>
            <person name="Pagani I."/>
            <person name="Brau L."/>
            <person name="Yates R."/>
            <person name="O'Hara G."/>
            <person name="Rui T."/>
            <person name="Howieson J."/>
            <person name="Reeve W."/>
            <person name="Woyke T."/>
        </authorList>
    </citation>
    <scope>NUCLEOTIDE SEQUENCE [LARGE SCALE GENOMIC DNA]</scope>
    <source>
        <strain evidence="1 2">WSM3557</strain>
    </source>
</reference>
<name>I4YQV1_9HYPH</name>
<organism evidence="1 2">
    <name type="scientific">Microvirga lotononidis</name>
    <dbReference type="NCBI Taxonomy" id="864069"/>
    <lineage>
        <taxon>Bacteria</taxon>
        <taxon>Pseudomonadati</taxon>
        <taxon>Pseudomonadota</taxon>
        <taxon>Alphaproteobacteria</taxon>
        <taxon>Hyphomicrobiales</taxon>
        <taxon>Methylobacteriaceae</taxon>
        <taxon>Microvirga</taxon>
    </lineage>
</organism>
<evidence type="ECO:0000313" key="2">
    <source>
        <dbReference type="Proteomes" id="UP000003947"/>
    </source>
</evidence>
<proteinExistence type="predicted"/>
<dbReference type="HOGENOM" id="CLU_2717865_0_0_5"/>
<protein>
    <submittedName>
        <fullName evidence="1">Uncharacterized protein</fullName>
    </submittedName>
</protein>
<gene>
    <name evidence="1" type="ORF">MicloDRAFT_00028920</name>
</gene>
<dbReference type="PATRIC" id="fig|864069.3.peg.3128"/>
<keyword evidence="2" id="KW-1185">Reference proteome</keyword>
<dbReference type="AlphaFoldDB" id="I4YQV1"/>
<evidence type="ECO:0000313" key="1">
    <source>
        <dbReference type="EMBL" id="EIM26343.1"/>
    </source>
</evidence>
<dbReference type="RefSeq" id="WP_009762394.1">
    <property type="nucleotide sequence ID" value="NZ_CP141049.1"/>
</dbReference>